<evidence type="ECO:0000313" key="3">
    <source>
        <dbReference type="Proteomes" id="UP000819052"/>
    </source>
</evidence>
<comment type="caution">
    <text evidence="2">The sequence shown here is derived from an EMBL/GenBank/DDBJ whole genome shotgun (WGS) entry which is preliminary data.</text>
</comment>
<keyword evidence="1" id="KW-0472">Membrane</keyword>
<feature type="transmembrane region" description="Helical" evidence="1">
    <location>
        <begin position="212"/>
        <end position="231"/>
    </location>
</feature>
<evidence type="ECO:0000256" key="1">
    <source>
        <dbReference type="SAM" id="Phobius"/>
    </source>
</evidence>
<dbReference type="Proteomes" id="UP000819052">
    <property type="component" value="Unassembled WGS sequence"/>
</dbReference>
<gene>
    <name evidence="2" type="ORF">F1609_25120</name>
</gene>
<keyword evidence="1" id="KW-0812">Transmembrane</keyword>
<reference evidence="2 3" key="1">
    <citation type="submission" date="2019-09" db="EMBL/GenBank/DDBJ databases">
        <title>Taxonomy of Antarctic Massilia spp.: description of Massilia rubra sp. nov., Massilia aquatica sp. nov., Massilia mucilaginosa sp. nov., Massilia frigida sp. nov. isolated from streams, lakes and regoliths.</title>
        <authorList>
            <person name="Holochova P."/>
            <person name="Sedlacek I."/>
            <person name="Kralova S."/>
            <person name="Maslanova I."/>
            <person name="Busse H.-J."/>
            <person name="Stankova E."/>
            <person name="Vrbovska V."/>
            <person name="Kovarovic V."/>
            <person name="Bartak M."/>
            <person name="Svec P."/>
            <person name="Pantucek R."/>
        </authorList>
    </citation>
    <scope>NUCLEOTIDE SEQUENCE [LARGE SCALE GENOMIC DNA]</scope>
    <source>
        <strain evidence="2 3">CCM 8693</strain>
    </source>
</reference>
<feature type="transmembrane region" description="Helical" evidence="1">
    <location>
        <begin position="162"/>
        <end position="182"/>
    </location>
</feature>
<keyword evidence="3" id="KW-1185">Reference proteome</keyword>
<name>A0ABX0MET5_9BURK</name>
<accession>A0ABX0MET5</accession>
<dbReference type="InterPro" id="IPR005625">
    <property type="entry name" value="PepSY-ass_TM"/>
</dbReference>
<dbReference type="RefSeq" id="WP_167079400.1">
    <property type="nucleotide sequence ID" value="NZ_VVIW01000019.1"/>
</dbReference>
<keyword evidence="1" id="KW-1133">Transmembrane helix</keyword>
<organism evidence="2 3">
    <name type="scientific">Massilia aquatica</name>
    <dbReference type="NCBI Taxonomy" id="2609000"/>
    <lineage>
        <taxon>Bacteria</taxon>
        <taxon>Pseudomonadati</taxon>
        <taxon>Pseudomonadota</taxon>
        <taxon>Betaproteobacteria</taxon>
        <taxon>Burkholderiales</taxon>
        <taxon>Oxalobacteraceae</taxon>
        <taxon>Telluria group</taxon>
        <taxon>Massilia</taxon>
    </lineage>
</organism>
<dbReference type="Pfam" id="PF03929">
    <property type="entry name" value="PepSY_TM"/>
    <property type="match status" value="1"/>
</dbReference>
<dbReference type="PANTHER" id="PTHR34219">
    <property type="entry name" value="IRON-REGULATED INNER MEMBRANE PROTEIN-RELATED"/>
    <property type="match status" value="1"/>
</dbReference>
<sequence length="396" mass="42540">MKKVIRFIHLWAGLIFGTILVLLGLTGSALAWMHELDVLLNPTLLQVAPPPGLAQGGPMRVAPATVQAAIERLLADPLYGRPSQLMLPERAGDVIVAWYRDPKQQASNWNVAVSRQVMLDPATLLVTGERTWGGVALSRPQLMSTLFHIHRYLVAGETGKTVIGVTGVALLLLSLTGIVLWWPRMTAAAIKGALSVRHGGNWPRFNFQLHRAGGFFAAPVLLVLAVSGVYFNMPQWVLPVVGAVATLAPNGKAANRSAPAMALTAPVAPSEAMAAAQARFPQARVSRVALPAKPGQPYEIRLRQPDELRAGDGATRVSVDSGDASVLRTVDPLRAPAGDTFLSWMFPLHTGEAFGVAGRTFISLFGIVPLMFFVTGLVIWIKLHRPKKRKARAAAA</sequence>
<feature type="transmembrane region" description="Helical" evidence="1">
    <location>
        <begin position="7"/>
        <end position="33"/>
    </location>
</feature>
<proteinExistence type="predicted"/>
<evidence type="ECO:0000313" key="2">
    <source>
        <dbReference type="EMBL" id="NHZ43428.1"/>
    </source>
</evidence>
<protein>
    <submittedName>
        <fullName evidence="2">PepSY domain-containing protein</fullName>
    </submittedName>
</protein>
<dbReference type="EMBL" id="VVIW01000019">
    <property type="protein sequence ID" value="NHZ43428.1"/>
    <property type="molecule type" value="Genomic_DNA"/>
</dbReference>
<feature type="transmembrane region" description="Helical" evidence="1">
    <location>
        <begin position="361"/>
        <end position="383"/>
    </location>
</feature>